<dbReference type="InterPro" id="IPR051490">
    <property type="entry name" value="THEM6_lcsJ_thioesterase"/>
</dbReference>
<dbReference type="Proteomes" id="UP000244069">
    <property type="component" value="Unassembled WGS sequence"/>
</dbReference>
<evidence type="ECO:0000313" key="2">
    <source>
        <dbReference type="Proteomes" id="UP000244069"/>
    </source>
</evidence>
<gene>
    <name evidence="1" type="ORF">C8N44_10394</name>
</gene>
<dbReference type="PANTHER" id="PTHR12475:SF4">
    <property type="entry name" value="PROTEIN THEM6"/>
    <property type="match status" value="1"/>
</dbReference>
<dbReference type="CDD" id="cd00586">
    <property type="entry name" value="4HBT"/>
    <property type="match status" value="1"/>
</dbReference>
<dbReference type="OrthoDB" id="3727779at2"/>
<sequence length="179" mass="20995">MYPYLRLFLHAARARRAPRMEPLATFHSSLICWPWDIDPWKELNNGRTLTLYDLGRIPLALRSGLVSVLERRGWGLTVAGTAIRYRRRVRMFDRLDLYSRVIGWDHRFVYIEQSLWKRTSGECASQAILRTAAVGRDGIVPPAEIMKEFDPKLVQPELPDWVRAWIAAEDQRPWPPRRD</sequence>
<protein>
    <submittedName>
        <fullName evidence="1">Acyl-CoA thioesterase FadM</fullName>
    </submittedName>
</protein>
<comment type="caution">
    <text evidence="1">The sequence shown here is derived from an EMBL/GenBank/DDBJ whole genome shotgun (WGS) entry which is preliminary data.</text>
</comment>
<organism evidence="1 2">
    <name type="scientific">Allosediminivita pacifica</name>
    <dbReference type="NCBI Taxonomy" id="1267769"/>
    <lineage>
        <taxon>Bacteria</taxon>
        <taxon>Pseudomonadati</taxon>
        <taxon>Pseudomonadota</taxon>
        <taxon>Alphaproteobacteria</taxon>
        <taxon>Rhodobacterales</taxon>
        <taxon>Paracoccaceae</taxon>
        <taxon>Allosediminivita</taxon>
    </lineage>
</organism>
<dbReference type="Gene3D" id="3.10.129.10">
    <property type="entry name" value="Hotdog Thioesterase"/>
    <property type="match status" value="1"/>
</dbReference>
<proteinExistence type="predicted"/>
<dbReference type="EMBL" id="QBKN01000003">
    <property type="protein sequence ID" value="PTX51350.1"/>
    <property type="molecule type" value="Genomic_DNA"/>
</dbReference>
<reference evidence="1 2" key="1">
    <citation type="submission" date="2018-04" db="EMBL/GenBank/DDBJ databases">
        <title>Genomic Encyclopedia of Archaeal and Bacterial Type Strains, Phase II (KMG-II): from individual species to whole genera.</title>
        <authorList>
            <person name="Goeker M."/>
        </authorList>
    </citation>
    <scope>NUCLEOTIDE SEQUENCE [LARGE SCALE GENOMIC DNA]</scope>
    <source>
        <strain evidence="1 2">DSM 29329</strain>
    </source>
</reference>
<dbReference type="SUPFAM" id="SSF54637">
    <property type="entry name" value="Thioesterase/thiol ester dehydrase-isomerase"/>
    <property type="match status" value="1"/>
</dbReference>
<dbReference type="InterPro" id="IPR029069">
    <property type="entry name" value="HotDog_dom_sf"/>
</dbReference>
<dbReference type="Pfam" id="PF13279">
    <property type="entry name" value="4HBT_2"/>
    <property type="match status" value="1"/>
</dbReference>
<dbReference type="PANTHER" id="PTHR12475">
    <property type="match status" value="1"/>
</dbReference>
<dbReference type="AlphaFoldDB" id="A0A2T6B5K4"/>
<keyword evidence="2" id="KW-1185">Reference proteome</keyword>
<dbReference type="RefSeq" id="WP_107974745.1">
    <property type="nucleotide sequence ID" value="NZ_BMEZ01000003.1"/>
</dbReference>
<name>A0A2T6B5K4_9RHOB</name>
<evidence type="ECO:0000313" key="1">
    <source>
        <dbReference type="EMBL" id="PTX51350.1"/>
    </source>
</evidence>
<accession>A0A2T6B5K4</accession>